<accession>A0A8J4E9M0</accession>
<reference evidence="1" key="1">
    <citation type="submission" date="2021-01" db="EMBL/GenBank/DDBJ databases">
        <title>Whole genome shotgun sequence of Virgisporangium ochraceum NBRC 16418.</title>
        <authorList>
            <person name="Komaki H."/>
            <person name="Tamura T."/>
        </authorList>
    </citation>
    <scope>NUCLEOTIDE SEQUENCE</scope>
    <source>
        <strain evidence="1">NBRC 16418</strain>
    </source>
</reference>
<dbReference type="Proteomes" id="UP000635606">
    <property type="component" value="Unassembled WGS sequence"/>
</dbReference>
<dbReference type="AlphaFoldDB" id="A0A8J4E9M0"/>
<dbReference type="InterPro" id="IPR008557">
    <property type="entry name" value="PhoX"/>
</dbReference>
<dbReference type="Pfam" id="PF05787">
    <property type="entry name" value="PhoX"/>
    <property type="match status" value="1"/>
</dbReference>
<organism evidence="1 2">
    <name type="scientific">Virgisporangium ochraceum</name>
    <dbReference type="NCBI Taxonomy" id="65505"/>
    <lineage>
        <taxon>Bacteria</taxon>
        <taxon>Bacillati</taxon>
        <taxon>Actinomycetota</taxon>
        <taxon>Actinomycetes</taxon>
        <taxon>Micromonosporales</taxon>
        <taxon>Micromonosporaceae</taxon>
        <taxon>Virgisporangium</taxon>
    </lineage>
</organism>
<proteinExistence type="predicted"/>
<dbReference type="InterPro" id="IPR006311">
    <property type="entry name" value="TAT_signal"/>
</dbReference>
<gene>
    <name evidence="1" type="ORF">Voc01_013800</name>
</gene>
<dbReference type="EMBL" id="BOPH01000018">
    <property type="protein sequence ID" value="GIJ66463.1"/>
    <property type="molecule type" value="Genomic_DNA"/>
</dbReference>
<name>A0A8J4E9M0_9ACTN</name>
<evidence type="ECO:0008006" key="3">
    <source>
        <dbReference type="Google" id="ProtNLM"/>
    </source>
</evidence>
<dbReference type="PANTHER" id="PTHR35399:SF2">
    <property type="entry name" value="DUF839 DOMAIN-CONTAINING PROTEIN"/>
    <property type="match status" value="1"/>
</dbReference>
<evidence type="ECO:0000313" key="2">
    <source>
        <dbReference type="Proteomes" id="UP000635606"/>
    </source>
</evidence>
<keyword evidence="2" id="KW-1185">Reference proteome</keyword>
<protein>
    <recommendedName>
        <fullName evidence="3">Phosphatase</fullName>
    </recommendedName>
</protein>
<sequence length="657" mass="70992">MTCKYRCNNACAHPEPNESENAYFGDIVQAELSRRGIIRAGALVVGAAGATAVGVATPAYASPESERDADAAAGSAARGGSGGTGAVALGFKAIPPNKLDTFIVPNGYDHHVVARWGDPVLPGAPAFDVRRQSAAAQKKQFGYNNDFVAVVPLSNERALLVCNHEYTNPELMFPGYDPAVPLTPEQWRITLAAIGMAVVEIERVGRTGQWQLVRDGRRRYNRRVTVSDTKFQLTGPAAGHALLRTKADPSGRWVIGTQANCAGGVTPWGTVLSGEENWNGVFSGGNALPENLKPSYKRYGVETVNATTPTWATVDERFDLSRHPNEAHRFGYVVEIDPYDADSTPKKHTALGRLKHEGANIIVAPDKRVVAYTGDDERFDYLYKFVSHRKMTHSRRDNMKLLESGDLYVAKFEGDGRGRWLPLVKDNKSAVEGMNVEEVLIFTRLAGDKVGATRMDRPEDVEPNLKNGRIYCALTNNDRRGAAGQPGVDPVNPRAVNRHGHILEITEDGNDQTSETFSWTLPILCGDPAQPDTYFMGFDKTKVSPISCPDNVAFDATGNLWIATDGNALGSNDGLFAVPLEGPNKGHLKQFLSVPLGAECCGPFISGDGRSVFTAVQHPGEVTGARVDNPASTWPDGDFAKPGVVVAWRLDGKPVGS</sequence>
<comment type="caution">
    <text evidence="1">The sequence shown here is derived from an EMBL/GenBank/DDBJ whole genome shotgun (WGS) entry which is preliminary data.</text>
</comment>
<dbReference type="PROSITE" id="PS51318">
    <property type="entry name" value="TAT"/>
    <property type="match status" value="1"/>
</dbReference>
<evidence type="ECO:0000313" key="1">
    <source>
        <dbReference type="EMBL" id="GIJ66463.1"/>
    </source>
</evidence>
<dbReference type="PANTHER" id="PTHR35399">
    <property type="entry name" value="SLR8030 PROTEIN"/>
    <property type="match status" value="1"/>
</dbReference>
<dbReference type="SUPFAM" id="SSF63829">
    <property type="entry name" value="Calcium-dependent phosphotriesterase"/>
    <property type="match status" value="1"/>
</dbReference>